<reference evidence="4" key="1">
    <citation type="submission" date="2015-02" db="EMBL/GenBank/DDBJ databases">
        <title>Genome sequencing for Strongylocentrotus purpuratus.</title>
        <authorList>
            <person name="Murali S."/>
            <person name="Liu Y."/>
            <person name="Vee V."/>
            <person name="English A."/>
            <person name="Wang M."/>
            <person name="Skinner E."/>
            <person name="Han Y."/>
            <person name="Muzny D.M."/>
            <person name="Worley K.C."/>
            <person name="Gibbs R.A."/>
        </authorList>
    </citation>
    <scope>NUCLEOTIDE SEQUENCE</scope>
</reference>
<dbReference type="GO" id="GO:0071014">
    <property type="term" value="C:post-mRNA release spliceosomal complex"/>
    <property type="evidence" value="ECO:0000318"/>
    <property type="project" value="GO_Central"/>
</dbReference>
<feature type="compositionally biased region" description="Polar residues" evidence="2">
    <location>
        <begin position="251"/>
        <end position="261"/>
    </location>
</feature>
<feature type="region of interest" description="Disordered" evidence="2">
    <location>
        <begin position="493"/>
        <end position="512"/>
    </location>
</feature>
<name>A0A7M7PN58_STRPU</name>
<dbReference type="OrthoDB" id="360327at2759"/>
<evidence type="ECO:0000256" key="2">
    <source>
        <dbReference type="SAM" id="MobiDB-lite"/>
    </source>
</evidence>
<feature type="compositionally biased region" description="Low complexity" evidence="2">
    <location>
        <begin position="308"/>
        <end position="325"/>
    </location>
</feature>
<evidence type="ECO:0008006" key="5">
    <source>
        <dbReference type="Google" id="ProtNLM"/>
    </source>
</evidence>
<feature type="compositionally biased region" description="Polar residues" evidence="2">
    <location>
        <begin position="493"/>
        <end position="508"/>
    </location>
</feature>
<feature type="region of interest" description="Disordered" evidence="2">
    <location>
        <begin position="517"/>
        <end position="548"/>
    </location>
</feature>
<feature type="compositionally biased region" description="Low complexity" evidence="2">
    <location>
        <begin position="462"/>
        <end position="476"/>
    </location>
</feature>
<dbReference type="OMA" id="HIRTFEH"/>
<feature type="compositionally biased region" description="Polar residues" evidence="2">
    <location>
        <begin position="517"/>
        <end position="544"/>
    </location>
</feature>
<dbReference type="InterPro" id="IPR007590">
    <property type="entry name" value="Saf4/Yju2"/>
</dbReference>
<evidence type="ECO:0000256" key="1">
    <source>
        <dbReference type="ARBA" id="ARBA00005595"/>
    </source>
</evidence>
<sequence length="598" mass="65908">MAERKQVNRYYPPDFDPAKHKSINKYRNSHPLRERAKKLSQGILVIRFEMPYNIWCGGCGNHVGMGVRYNAEKKKVGKYYTTPIFEFKMKCHLCDNYIVMETDPKNFDYTITSGAQRKNQKWDMAENEQVLTEDREAVKKLSRDAMYKLEHGVDDTKKLKKAAPSLGKIAEIQSAKKDDYAQSQALRKKFRVEKKELLAVAASDNALLSKSSLEIDLVPESEEDKKLASLLKFSVPGSYEEKREQKRESIQNRNIFAPSTVSSPNSIEISPRSSSSHSSPSSSSSSKKSSGAQQTLINKVIKMASVFGSSGSKRNSSRSSSGLKASAKEWFGRTTKSLICGTTGSIVKRKRKRSEDDTSAVSHELHKRSKLSGNRSGNADGGCGPSASEGSVAREESVFRGKESRDAKFDELEVDDTEGIQRVRDETVEETKAEYESPEGTSSTPSTQQSLEDGSMEALQYPSSSTSSSPSCCVQTSERTTEKLNVCTRKFSTSNMNASSPSHTQSTHSIRENPRCTANVQSNSNGTDNLGPCSHNQIRTSEPIETSAVPKISTCERGSPSLNVVLSEGEVSRTDSLYQSSLSLVSCYSSSSGSEDEQ</sequence>
<feature type="region of interest" description="Disordered" evidence="2">
    <location>
        <begin position="347"/>
        <end position="476"/>
    </location>
</feature>
<dbReference type="GO" id="GO:0008380">
    <property type="term" value="P:RNA splicing"/>
    <property type="evidence" value="ECO:0000318"/>
    <property type="project" value="GO_Central"/>
</dbReference>
<feature type="compositionally biased region" description="Basic and acidic residues" evidence="2">
    <location>
        <begin position="392"/>
        <end position="411"/>
    </location>
</feature>
<dbReference type="PANTHER" id="PTHR12111">
    <property type="entry name" value="SPLICING FACTOR YJU2"/>
    <property type="match status" value="1"/>
</dbReference>
<protein>
    <recommendedName>
        <fullName evidence="5">Coiled-coil domain-containing protein 130 homolog</fullName>
    </recommendedName>
</protein>
<evidence type="ECO:0000313" key="4">
    <source>
        <dbReference type="Proteomes" id="UP000007110"/>
    </source>
</evidence>
<organism evidence="3 4">
    <name type="scientific">Strongylocentrotus purpuratus</name>
    <name type="common">Purple sea urchin</name>
    <dbReference type="NCBI Taxonomy" id="7668"/>
    <lineage>
        <taxon>Eukaryota</taxon>
        <taxon>Metazoa</taxon>
        <taxon>Echinodermata</taxon>
        <taxon>Eleutherozoa</taxon>
        <taxon>Echinozoa</taxon>
        <taxon>Echinoidea</taxon>
        <taxon>Euechinoidea</taxon>
        <taxon>Echinacea</taxon>
        <taxon>Camarodonta</taxon>
        <taxon>Echinidea</taxon>
        <taxon>Strongylocentrotidae</taxon>
        <taxon>Strongylocentrotus</taxon>
    </lineage>
</organism>
<dbReference type="PANTHER" id="PTHR12111:SF2">
    <property type="entry name" value="SPLICING FACTOR YJU2B-RELATED"/>
    <property type="match status" value="1"/>
</dbReference>
<evidence type="ECO:0000313" key="3">
    <source>
        <dbReference type="EnsemblMetazoa" id="XP_030852713"/>
    </source>
</evidence>
<dbReference type="GO" id="GO:0000398">
    <property type="term" value="P:mRNA splicing, via spliceosome"/>
    <property type="evidence" value="ECO:0007669"/>
    <property type="project" value="InterPro"/>
</dbReference>
<feature type="compositionally biased region" description="Low complexity" evidence="2">
    <location>
        <begin position="438"/>
        <end position="450"/>
    </location>
</feature>
<dbReference type="Pfam" id="PF04502">
    <property type="entry name" value="Saf4_Yju2"/>
    <property type="match status" value="1"/>
</dbReference>
<feature type="compositionally biased region" description="Low complexity" evidence="2">
    <location>
        <begin position="262"/>
        <end position="290"/>
    </location>
</feature>
<keyword evidence="4" id="KW-1185">Reference proteome</keyword>
<dbReference type="Proteomes" id="UP000007110">
    <property type="component" value="Unassembled WGS sequence"/>
</dbReference>
<dbReference type="RefSeq" id="XP_030852713.1">
    <property type="nucleotide sequence ID" value="XM_030996853.1"/>
</dbReference>
<reference evidence="3" key="2">
    <citation type="submission" date="2021-01" db="UniProtKB">
        <authorList>
            <consortium name="EnsemblMetazoa"/>
        </authorList>
    </citation>
    <scope>IDENTIFICATION</scope>
</reference>
<feature type="region of interest" description="Disordered" evidence="2">
    <location>
        <begin position="308"/>
        <end position="327"/>
    </location>
</feature>
<feature type="region of interest" description="Disordered" evidence="2">
    <location>
        <begin position="241"/>
        <end position="293"/>
    </location>
</feature>
<dbReference type="KEGG" id="spu:115928855"/>
<feature type="compositionally biased region" description="Basic and acidic residues" evidence="2">
    <location>
        <begin position="419"/>
        <end position="435"/>
    </location>
</feature>
<dbReference type="GO" id="GO:0005684">
    <property type="term" value="C:U2-type spliceosomal complex"/>
    <property type="evidence" value="ECO:0000318"/>
    <property type="project" value="GO_Central"/>
</dbReference>
<accession>A0A7M7PN58</accession>
<comment type="similarity">
    <text evidence="1">Belongs to the CWC16 family.</text>
</comment>
<dbReference type="GeneID" id="115928855"/>
<dbReference type="InParanoid" id="A0A7M7PN58"/>
<feature type="compositionally biased region" description="Basic and acidic residues" evidence="2">
    <location>
        <begin position="241"/>
        <end position="250"/>
    </location>
</feature>
<dbReference type="EnsemblMetazoa" id="XM_030996853">
    <property type="protein sequence ID" value="XP_030852713"/>
    <property type="gene ID" value="LOC115928855"/>
</dbReference>
<dbReference type="AlphaFoldDB" id="A0A7M7PN58"/>
<proteinExistence type="inferred from homology"/>